<feature type="domain" description="HAMP" evidence="15">
    <location>
        <begin position="379"/>
        <end position="431"/>
    </location>
</feature>
<dbReference type="FunFam" id="1.20.120.1530:FF:000001">
    <property type="entry name" value="Two-component osmosensing histidine kinase"/>
    <property type="match status" value="1"/>
</dbReference>
<keyword evidence="3 10" id="KW-0597">Phosphoprotein</keyword>
<feature type="domain" description="HAMP" evidence="15">
    <location>
        <begin position="563"/>
        <end position="615"/>
    </location>
</feature>
<organism evidence="16 17">
    <name type="scientific">Ophiocordyceps polyrhachis-furcata BCC 54312</name>
    <dbReference type="NCBI Taxonomy" id="1330021"/>
    <lineage>
        <taxon>Eukaryota</taxon>
        <taxon>Fungi</taxon>
        <taxon>Dikarya</taxon>
        <taxon>Ascomycota</taxon>
        <taxon>Pezizomycotina</taxon>
        <taxon>Sordariomycetes</taxon>
        <taxon>Hypocreomycetidae</taxon>
        <taxon>Hypocreales</taxon>
        <taxon>Ophiocordycipitaceae</taxon>
        <taxon>Ophiocordyceps</taxon>
    </lineage>
</organism>
<keyword evidence="7" id="KW-0418">Kinase</keyword>
<evidence type="ECO:0000256" key="8">
    <source>
        <dbReference type="ARBA" id="ARBA00022840"/>
    </source>
</evidence>
<evidence type="ECO:0000256" key="4">
    <source>
        <dbReference type="ARBA" id="ARBA00022679"/>
    </source>
</evidence>
<dbReference type="Gene3D" id="1.20.120.1530">
    <property type="match status" value="3"/>
</dbReference>
<evidence type="ECO:0000256" key="11">
    <source>
        <dbReference type="SAM" id="Coils"/>
    </source>
</evidence>
<dbReference type="EMBL" id="LKCN02000002">
    <property type="protein sequence ID" value="RCI15480.1"/>
    <property type="molecule type" value="Genomic_DNA"/>
</dbReference>
<dbReference type="SMART" id="SM00304">
    <property type="entry name" value="HAMP"/>
    <property type="match status" value="6"/>
</dbReference>
<feature type="domain" description="HAMP" evidence="15">
    <location>
        <begin position="471"/>
        <end position="523"/>
    </location>
</feature>
<dbReference type="Gene3D" id="1.10.287.130">
    <property type="match status" value="1"/>
</dbReference>
<name>A0A367LM56_9HYPO</name>
<feature type="modified residue" description="4-aspartylphosphate" evidence="10">
    <location>
        <position position="1151"/>
    </location>
</feature>
<dbReference type="InterPro" id="IPR004358">
    <property type="entry name" value="Sig_transdc_His_kin-like_C"/>
</dbReference>
<dbReference type="SMART" id="SM00387">
    <property type="entry name" value="HATPase_c"/>
    <property type="match status" value="1"/>
</dbReference>
<dbReference type="EC" id="2.7.13.3" evidence="2"/>
<dbReference type="InterPro" id="IPR003660">
    <property type="entry name" value="HAMP_dom"/>
</dbReference>
<dbReference type="CDD" id="cd17546">
    <property type="entry name" value="REC_hyHK_CKI1_RcsC-like"/>
    <property type="match status" value="1"/>
</dbReference>
<dbReference type="GO" id="GO:0005524">
    <property type="term" value="F:ATP binding"/>
    <property type="evidence" value="ECO:0007669"/>
    <property type="project" value="UniProtKB-KW"/>
</dbReference>
<evidence type="ECO:0000313" key="17">
    <source>
        <dbReference type="Proteomes" id="UP000253664"/>
    </source>
</evidence>
<reference evidence="16 17" key="1">
    <citation type="journal article" date="2015" name="BMC Genomics">
        <title>Insights from the genome of Ophiocordyceps polyrhachis-furcata to pathogenicity and host specificity in insect fungi.</title>
        <authorList>
            <person name="Wichadakul D."/>
            <person name="Kobmoo N."/>
            <person name="Ingsriswang S."/>
            <person name="Tangphatsornruang S."/>
            <person name="Chantasingh D."/>
            <person name="Luangsa-ard J.J."/>
            <person name="Eurwilaichitr L."/>
        </authorList>
    </citation>
    <scope>NUCLEOTIDE SEQUENCE [LARGE SCALE GENOMIC DNA]</scope>
    <source>
        <strain evidence="16 17">BCC 54312</strain>
    </source>
</reference>
<comment type="catalytic activity">
    <reaction evidence="1">
        <text>ATP + protein L-histidine = ADP + protein N-phospho-L-histidine.</text>
        <dbReference type="EC" id="2.7.13.3"/>
    </reaction>
</comment>
<dbReference type="PROSITE" id="PS50110">
    <property type="entry name" value="RESPONSE_REGULATORY"/>
    <property type="match status" value="1"/>
</dbReference>
<accession>A0A367LM56</accession>
<keyword evidence="11" id="KW-0175">Coiled coil</keyword>
<dbReference type="Pfam" id="PF00512">
    <property type="entry name" value="HisKA"/>
    <property type="match status" value="1"/>
</dbReference>
<dbReference type="PROSITE" id="PS50885">
    <property type="entry name" value="HAMP"/>
    <property type="match status" value="6"/>
</dbReference>
<dbReference type="PROSITE" id="PS50109">
    <property type="entry name" value="HIS_KIN"/>
    <property type="match status" value="1"/>
</dbReference>
<dbReference type="Pfam" id="PF02518">
    <property type="entry name" value="HATPase_c"/>
    <property type="match status" value="1"/>
</dbReference>
<proteinExistence type="predicted"/>
<dbReference type="InterPro" id="IPR011006">
    <property type="entry name" value="CheY-like_superfamily"/>
</dbReference>
<dbReference type="SUPFAM" id="SSF52172">
    <property type="entry name" value="CheY-like"/>
    <property type="match status" value="2"/>
</dbReference>
<dbReference type="CDD" id="cd16922">
    <property type="entry name" value="HATPase_EvgS-ArcB-TorS-like"/>
    <property type="match status" value="1"/>
</dbReference>
<dbReference type="CDD" id="cd00082">
    <property type="entry name" value="HisKA"/>
    <property type="match status" value="1"/>
</dbReference>
<keyword evidence="8" id="KW-0067">ATP-binding</keyword>
<evidence type="ECO:0000256" key="6">
    <source>
        <dbReference type="ARBA" id="ARBA00022741"/>
    </source>
</evidence>
<keyword evidence="5" id="KW-0677">Repeat</keyword>
<evidence type="ECO:0000313" key="16">
    <source>
        <dbReference type="EMBL" id="RCI15480.1"/>
    </source>
</evidence>
<dbReference type="FunFam" id="3.40.50.2300:FF:000207">
    <property type="entry name" value="Two-component osmosensing histidine kinase"/>
    <property type="match status" value="1"/>
</dbReference>
<feature type="domain" description="HAMP" evidence="15">
    <location>
        <begin position="171"/>
        <end position="226"/>
    </location>
</feature>
<dbReference type="Pfam" id="PF00672">
    <property type="entry name" value="HAMP"/>
    <property type="match status" value="4"/>
</dbReference>
<feature type="coiled-coil region" evidence="11">
    <location>
        <begin position="109"/>
        <end position="161"/>
    </location>
</feature>
<evidence type="ECO:0000256" key="1">
    <source>
        <dbReference type="ARBA" id="ARBA00000085"/>
    </source>
</evidence>
<keyword evidence="6" id="KW-0547">Nucleotide-binding</keyword>
<dbReference type="OrthoDB" id="10266508at2759"/>
<dbReference type="FunFam" id="3.30.565.10:FF:000015">
    <property type="entry name" value="Two-component osmosensing histidine kinase"/>
    <property type="match status" value="1"/>
</dbReference>
<evidence type="ECO:0000259" key="15">
    <source>
        <dbReference type="PROSITE" id="PS50885"/>
    </source>
</evidence>
<dbReference type="InterPro" id="IPR003661">
    <property type="entry name" value="HisK_dim/P_dom"/>
</dbReference>
<evidence type="ECO:0000259" key="14">
    <source>
        <dbReference type="PROSITE" id="PS50110"/>
    </source>
</evidence>
<dbReference type="InterPro" id="IPR036097">
    <property type="entry name" value="HisK_dim/P_sf"/>
</dbReference>
<feature type="domain" description="HAMP" evidence="15">
    <location>
        <begin position="287"/>
        <end position="339"/>
    </location>
</feature>
<gene>
    <name evidence="16" type="ORF">L249_3576</name>
</gene>
<keyword evidence="9" id="KW-0902">Two-component regulatory system</keyword>
<feature type="domain" description="HAMP" evidence="15">
    <location>
        <begin position="655"/>
        <end position="707"/>
    </location>
</feature>
<dbReference type="SMART" id="SM00388">
    <property type="entry name" value="HisKA"/>
    <property type="match status" value="1"/>
</dbReference>
<dbReference type="GO" id="GO:0000155">
    <property type="term" value="F:phosphorelay sensor kinase activity"/>
    <property type="evidence" value="ECO:0007669"/>
    <property type="project" value="InterPro"/>
</dbReference>
<evidence type="ECO:0000256" key="10">
    <source>
        <dbReference type="PROSITE-ProRule" id="PRU00169"/>
    </source>
</evidence>
<dbReference type="PRINTS" id="PR00344">
    <property type="entry name" value="BCTRLSENSOR"/>
</dbReference>
<dbReference type="InterPro" id="IPR001789">
    <property type="entry name" value="Sig_transdc_resp-reg_receiver"/>
</dbReference>
<keyword evidence="4" id="KW-0808">Transferase</keyword>
<dbReference type="CDD" id="cd06225">
    <property type="entry name" value="HAMP"/>
    <property type="match status" value="4"/>
</dbReference>
<dbReference type="Gene3D" id="3.30.565.10">
    <property type="entry name" value="Histidine kinase-like ATPase, C-terminal domain"/>
    <property type="match status" value="1"/>
</dbReference>
<protein>
    <recommendedName>
        <fullName evidence="2">histidine kinase</fullName>
        <ecNumber evidence="2">2.7.13.3</ecNumber>
    </recommendedName>
</protein>
<dbReference type="InterPro" id="IPR005467">
    <property type="entry name" value="His_kinase_dom"/>
</dbReference>
<feature type="compositionally biased region" description="Basic and acidic residues" evidence="12">
    <location>
        <begin position="1288"/>
        <end position="1298"/>
    </location>
</feature>
<dbReference type="GO" id="GO:0071474">
    <property type="term" value="P:cellular hyperosmotic response"/>
    <property type="evidence" value="ECO:0007669"/>
    <property type="project" value="TreeGrafter"/>
</dbReference>
<evidence type="ECO:0000256" key="9">
    <source>
        <dbReference type="ARBA" id="ARBA00023012"/>
    </source>
</evidence>
<dbReference type="GO" id="GO:0016020">
    <property type="term" value="C:membrane"/>
    <property type="evidence" value="ECO:0007669"/>
    <property type="project" value="InterPro"/>
</dbReference>
<sequence length="1304" mass="142664">MADEAALAAAAEVVASLAADQPSSSSLAVGLGAPIKLPGRDSPSKRILEMELQKLALRIDQLENRASVSGPAILPETPSEVNDSLFGHENGHARTTPCKPRLSHAHQALEGLREHVDDQSKLLDSQRRELAGVNAQLLEQKELQERALEVLEQERVATLERELWKHQKANEAFQKALREIGEIVTAVARGDLTMKVRMNTVEMDPEITTFKRTINAMMDQLQIFASEVSRVAREVGTEGLLGGQARIGGVDGTWKELTDNGTNPCLLVHVQGDADFLDRPAVNVMAQNLTDQVREIASVTTAVAHGDLTQKIERPARGEILQLQQTINTMVDQLRTFASEVTRVARDVGTEGMLGGQADVGGVQGMWNDLTVNVNAMANNLTTQVRDIIKVTTAVAKGDLTQKVQADCRGEIFELKSTINSMVDQLQQFAREVTKIAREVGTEGRLGGQATVHDVEGTWRDLTENVNGMAMNLTTQVREIAKVTTAVAKGDLTKKIGVEVKGEILELKNTINQMVDRLGTFAVEVSKVAREVGTEGTLGGQAQVANVEGKWKDLTENVNTMASNLTVQVRSISAVTQAIANGDMSQTIDVEANGEIQVLKETINNMVGRLSSFCYEVQRVAKDVGVDGKMGAQADIAGLDGRWKEITTDVNTMASNLTTQVRAFSDITNLATDGDFTKLVDVEASGEMDELKRKINQMISNLRDSIQRNTQAREAAELANKTKSEFLANMSHEIRTPMNGIIGMTQLTLDTDLTQYQREMLNIVNNLANSLLTIIDDILDLSKIEARRMVIEEIPYTLRGTVFNALKTLAVKANEKFLDLTYKVDSSVPDHVIGDSFRLRQIILNLVGNAIKFTEHGEVSLTIKEWADQEDVRPGEYAVEFVVEDTGIGIAQDKLNLIFDTFQQADGSMTRKFGGTGLGLSISKRLVNLMGGDLWVNSEAGKGSQFHFTCRVKLATGDTEAIKKQLHPYLGHQVLFVDKAQSSSGPDIRAMLEQIGLQPVVVDSEMSSALARVNAGGALPYDAILVDTIDTARRLRAVDDFKYLPIVLLAPVVHVSLKSCLDLGITSYMTTPCKLIDLGNGMIPALENRATPSLADNTKSFEILLAEDNTVNQRLAVKILEKYHHVVTVVSNGWEAVEAVKAKKFDVILMDVQMPIMGGFEATGKIREYERSVGTHRTPIIALTAHAMMGDREKCIQAQMDEYLSKPLQQNHLIQTILKCATLGGPLLEKNRERELAIQADAKSSSHNHNAQGFLRPSLESRAFTSREPLTGTGLASPALVTAEEEDPWARARRDLSDMRSISG</sequence>
<feature type="domain" description="Histidine kinase" evidence="13">
    <location>
        <begin position="729"/>
        <end position="954"/>
    </location>
</feature>
<dbReference type="SUPFAM" id="SSF47384">
    <property type="entry name" value="Homodimeric domain of signal transducing histidine kinase"/>
    <property type="match status" value="1"/>
</dbReference>
<dbReference type="Pfam" id="PF18947">
    <property type="entry name" value="HAMP_2"/>
    <property type="match status" value="1"/>
</dbReference>
<evidence type="ECO:0000256" key="12">
    <source>
        <dbReference type="SAM" id="MobiDB-lite"/>
    </source>
</evidence>
<dbReference type="PANTHER" id="PTHR45339">
    <property type="entry name" value="HYBRID SIGNAL TRANSDUCTION HISTIDINE KINASE J"/>
    <property type="match status" value="1"/>
</dbReference>
<dbReference type="FunFam" id="1.10.287.130:FF:000002">
    <property type="entry name" value="Two-component osmosensing histidine kinase"/>
    <property type="match status" value="1"/>
</dbReference>
<keyword evidence="17" id="KW-1185">Reference proteome</keyword>
<feature type="domain" description="Response regulatory" evidence="14">
    <location>
        <begin position="1102"/>
        <end position="1221"/>
    </location>
</feature>
<dbReference type="InterPro" id="IPR003594">
    <property type="entry name" value="HATPase_dom"/>
</dbReference>
<feature type="compositionally biased region" description="Polar residues" evidence="12">
    <location>
        <begin position="1242"/>
        <end position="1251"/>
    </location>
</feature>
<dbReference type="SUPFAM" id="SSF55874">
    <property type="entry name" value="ATPase domain of HSP90 chaperone/DNA topoisomerase II/histidine kinase"/>
    <property type="match status" value="1"/>
</dbReference>
<dbReference type="Pfam" id="PF00072">
    <property type="entry name" value="Response_reg"/>
    <property type="match status" value="1"/>
</dbReference>
<dbReference type="Gene3D" id="6.10.340.10">
    <property type="match status" value="1"/>
</dbReference>
<dbReference type="STRING" id="1330021.A0A367LM56"/>
<dbReference type="SUPFAM" id="SSF58104">
    <property type="entry name" value="Methyl-accepting chemotaxis protein (MCP) signaling domain"/>
    <property type="match status" value="2"/>
</dbReference>
<dbReference type="Proteomes" id="UP000253664">
    <property type="component" value="Unassembled WGS sequence"/>
</dbReference>
<dbReference type="InterPro" id="IPR036890">
    <property type="entry name" value="HATPase_C_sf"/>
</dbReference>
<evidence type="ECO:0000256" key="3">
    <source>
        <dbReference type="ARBA" id="ARBA00022553"/>
    </source>
</evidence>
<evidence type="ECO:0000259" key="13">
    <source>
        <dbReference type="PROSITE" id="PS50109"/>
    </source>
</evidence>
<evidence type="ECO:0000256" key="2">
    <source>
        <dbReference type="ARBA" id="ARBA00012438"/>
    </source>
</evidence>
<evidence type="ECO:0000256" key="7">
    <source>
        <dbReference type="ARBA" id="ARBA00022777"/>
    </source>
</evidence>
<dbReference type="FunFam" id="1.20.120.1530:FF:000002">
    <property type="entry name" value="Two-component osmosensing histidine kinase"/>
    <property type="match status" value="2"/>
</dbReference>
<dbReference type="SMART" id="SM00448">
    <property type="entry name" value="REC"/>
    <property type="match status" value="1"/>
</dbReference>
<comment type="caution">
    <text evidence="16">The sequence shown here is derived from an EMBL/GenBank/DDBJ whole genome shotgun (WGS) entry which is preliminary data.</text>
</comment>
<feature type="region of interest" description="Disordered" evidence="12">
    <location>
        <begin position="1240"/>
        <end position="1304"/>
    </location>
</feature>
<dbReference type="Gene3D" id="3.40.50.2300">
    <property type="match status" value="1"/>
</dbReference>
<dbReference type="SUPFAM" id="SSF158472">
    <property type="entry name" value="HAMP domain-like"/>
    <property type="match status" value="1"/>
</dbReference>
<evidence type="ECO:0000256" key="5">
    <source>
        <dbReference type="ARBA" id="ARBA00022737"/>
    </source>
</evidence>
<dbReference type="PANTHER" id="PTHR45339:SF1">
    <property type="entry name" value="HYBRID SIGNAL TRANSDUCTION HISTIDINE KINASE J"/>
    <property type="match status" value="1"/>
</dbReference>